<evidence type="ECO:0008006" key="6">
    <source>
        <dbReference type="Google" id="ProtNLM"/>
    </source>
</evidence>
<feature type="domain" description="F-box/LRR-repeat protein 15/At3g58940/PEG3-like LRR" evidence="3">
    <location>
        <begin position="131"/>
        <end position="327"/>
    </location>
</feature>
<dbReference type="CDD" id="cd22160">
    <property type="entry name" value="F-box_AtFBL13-like"/>
    <property type="match status" value="1"/>
</dbReference>
<dbReference type="Gene3D" id="3.80.10.10">
    <property type="entry name" value="Ribonuclease Inhibitor"/>
    <property type="match status" value="1"/>
</dbReference>
<dbReference type="EMBL" id="JAUUTY010000005">
    <property type="protein sequence ID" value="KAK1626941.1"/>
    <property type="molecule type" value="Genomic_DNA"/>
</dbReference>
<dbReference type="Pfam" id="PF00646">
    <property type="entry name" value="F-box"/>
    <property type="match status" value="1"/>
</dbReference>
<evidence type="ECO:0000313" key="5">
    <source>
        <dbReference type="Proteomes" id="UP001231189"/>
    </source>
</evidence>
<feature type="region of interest" description="Disordered" evidence="1">
    <location>
        <begin position="336"/>
        <end position="384"/>
    </location>
</feature>
<dbReference type="InterPro" id="IPR055302">
    <property type="entry name" value="F-box_dom-containing"/>
</dbReference>
<feature type="region of interest" description="Disordered" evidence="1">
    <location>
        <begin position="15"/>
        <end position="34"/>
    </location>
</feature>
<dbReference type="Proteomes" id="UP001231189">
    <property type="component" value="Unassembled WGS sequence"/>
</dbReference>
<evidence type="ECO:0000313" key="4">
    <source>
        <dbReference type="EMBL" id="KAK1626941.1"/>
    </source>
</evidence>
<feature type="compositionally biased region" description="Basic and acidic residues" evidence="1">
    <location>
        <begin position="362"/>
        <end position="384"/>
    </location>
</feature>
<dbReference type="Pfam" id="PF24758">
    <property type="entry name" value="LRR_At5g56370"/>
    <property type="match status" value="1"/>
</dbReference>
<protein>
    <recommendedName>
        <fullName evidence="6">F-box domain-containing protein</fullName>
    </recommendedName>
</protein>
<feature type="compositionally biased region" description="Acidic residues" evidence="1">
    <location>
        <begin position="343"/>
        <end position="361"/>
    </location>
</feature>
<dbReference type="InterPro" id="IPR001810">
    <property type="entry name" value="F-box_dom"/>
</dbReference>
<evidence type="ECO:0000259" key="3">
    <source>
        <dbReference type="Pfam" id="PF24758"/>
    </source>
</evidence>
<dbReference type="InterPro" id="IPR032675">
    <property type="entry name" value="LRR_dom_sf"/>
</dbReference>
<keyword evidence="5" id="KW-1185">Reference proteome</keyword>
<dbReference type="InterPro" id="IPR036047">
    <property type="entry name" value="F-box-like_dom_sf"/>
</dbReference>
<name>A0AAD8VZI7_LOLMU</name>
<gene>
    <name evidence="4" type="ORF">QYE76_001256</name>
</gene>
<comment type="caution">
    <text evidence="4">The sequence shown here is derived from an EMBL/GenBank/DDBJ whole genome shotgun (WGS) entry which is preliminary data.</text>
</comment>
<evidence type="ECO:0000259" key="2">
    <source>
        <dbReference type="Pfam" id="PF00646"/>
    </source>
</evidence>
<accession>A0AAD8VZI7</accession>
<dbReference type="AlphaFoldDB" id="A0AAD8VZI7"/>
<dbReference type="SUPFAM" id="SSF81383">
    <property type="entry name" value="F-box domain"/>
    <property type="match status" value="1"/>
</dbReference>
<feature type="compositionally biased region" description="Basic and acidic residues" evidence="1">
    <location>
        <begin position="19"/>
        <end position="34"/>
    </location>
</feature>
<evidence type="ECO:0000256" key="1">
    <source>
        <dbReference type="SAM" id="MobiDB-lite"/>
    </source>
</evidence>
<dbReference type="InterPro" id="IPR053781">
    <property type="entry name" value="F-box_AtFBL13-like"/>
</dbReference>
<dbReference type="PANTHER" id="PTHR32141:SF123">
    <property type="entry name" value="F-BOX DOMAIN-CONTAINING PROTEIN"/>
    <property type="match status" value="1"/>
</dbReference>
<reference evidence="4" key="1">
    <citation type="submission" date="2023-07" db="EMBL/GenBank/DDBJ databases">
        <title>A chromosome-level genome assembly of Lolium multiflorum.</title>
        <authorList>
            <person name="Chen Y."/>
            <person name="Copetti D."/>
            <person name="Kolliker R."/>
            <person name="Studer B."/>
        </authorList>
    </citation>
    <scope>NUCLEOTIDE SEQUENCE</scope>
    <source>
        <strain evidence="4">02402/16</strain>
        <tissue evidence="4">Leaf</tissue>
    </source>
</reference>
<dbReference type="InterPro" id="IPR055411">
    <property type="entry name" value="LRR_FXL15/At3g58940/PEG3-like"/>
</dbReference>
<organism evidence="4 5">
    <name type="scientific">Lolium multiflorum</name>
    <name type="common">Italian ryegrass</name>
    <name type="synonym">Lolium perenne subsp. multiflorum</name>
    <dbReference type="NCBI Taxonomy" id="4521"/>
    <lineage>
        <taxon>Eukaryota</taxon>
        <taxon>Viridiplantae</taxon>
        <taxon>Streptophyta</taxon>
        <taxon>Embryophyta</taxon>
        <taxon>Tracheophyta</taxon>
        <taxon>Spermatophyta</taxon>
        <taxon>Magnoliopsida</taxon>
        <taxon>Liliopsida</taxon>
        <taxon>Poales</taxon>
        <taxon>Poaceae</taxon>
        <taxon>BOP clade</taxon>
        <taxon>Pooideae</taxon>
        <taxon>Poodae</taxon>
        <taxon>Poeae</taxon>
        <taxon>Poeae Chloroplast Group 2 (Poeae type)</taxon>
        <taxon>Loliodinae</taxon>
        <taxon>Loliinae</taxon>
        <taxon>Lolium</taxon>
    </lineage>
</organism>
<proteinExistence type="predicted"/>
<dbReference type="PANTHER" id="PTHR32141">
    <property type="match status" value="1"/>
</dbReference>
<dbReference type="SUPFAM" id="SSF52047">
    <property type="entry name" value="RNI-like"/>
    <property type="match status" value="1"/>
</dbReference>
<sequence>MNSKSAALGVHVRVASPAEAHDSDPAAKLDDGGADRISDLPDTILGEIISLLPTGDGARTQILSPRWRHLWRSAPLNLDCRELTNNLWDLPMPPTLSHRSFLPTLAPSAASPSLLTTSSASQKKRWNSGSASTFRFSATLLAFTLGQSQLSDDIAALHFPLLKHLTLYRVTLSDCSLHSFISGCPVLECLLIYGSCGLRSLKINSSTLRSISIKARNRYVSDNIEIKELVIENAPCLQRLFGLCFGYGLHVSVLSAPKLEALGCFFTWAFSSTKLVLGSSVMQEPHVNRLTMPGCTIKILAAHLCELSLHTIIQLLAYFPCLEKLYISDDNEYAAEAERGDNDHDDEEKDEEDEDDNEYAAEAERGDNDHDDGGLPWDPETKLPDISEKEVIAMALANSELAMWDGLAIQLHESPLAQGRGGDSSGHADAFE</sequence>
<feature type="domain" description="F-box" evidence="2">
    <location>
        <begin position="37"/>
        <end position="77"/>
    </location>
</feature>